<evidence type="ECO:0000259" key="2">
    <source>
        <dbReference type="Pfam" id="PF01266"/>
    </source>
</evidence>
<comment type="similarity">
    <text evidence="1">Belongs to the DadA oxidoreductase family.</text>
</comment>
<gene>
    <name evidence="3" type="ORF">LCGC14_0270180</name>
</gene>
<protein>
    <recommendedName>
        <fullName evidence="2">FAD dependent oxidoreductase domain-containing protein</fullName>
    </recommendedName>
</protein>
<proteinExistence type="inferred from homology"/>
<dbReference type="AlphaFoldDB" id="A0A0F9U410"/>
<comment type="caution">
    <text evidence="3">The sequence shown here is derived from an EMBL/GenBank/DDBJ whole genome shotgun (WGS) entry which is preliminary data.</text>
</comment>
<dbReference type="GO" id="GO:0005737">
    <property type="term" value="C:cytoplasm"/>
    <property type="evidence" value="ECO:0007669"/>
    <property type="project" value="TreeGrafter"/>
</dbReference>
<dbReference type="GO" id="GO:0055130">
    <property type="term" value="P:D-alanine catabolic process"/>
    <property type="evidence" value="ECO:0007669"/>
    <property type="project" value="TreeGrafter"/>
</dbReference>
<dbReference type="GO" id="GO:0005886">
    <property type="term" value="C:plasma membrane"/>
    <property type="evidence" value="ECO:0007669"/>
    <property type="project" value="TreeGrafter"/>
</dbReference>
<sequence length="448" mass="47731">MQPFPINATTPITYPGPPPAASDIIVIGGGIIGVCTALFLARDGHSVTLLEKGRIAAEQSSRNWGWIRQQGRDPDEMPIMAEAQAIWRDLAGQTDVDIGLRQGGIAYLAQKPAQLAGYEDWLPHARANGADSKMLTATEVSQLFPTLATPQIGGLITPSDMRAEPWVAVPALAGIAAREGVQIIENCAVRALDIAAGRIAGVITEQGRIKSSQVVLAGGAWSALFLRNHGISMPQLSVRENVAATEPLPDVYAGAVSDGRVAFRRREDGGYTLAPPGAPELFVGPDAFRALPHFMTQLLADPFGQRLHPFAPKGFPDAWGTKRRWQPDAPSPFEAMRILDPAPNMGKIRRLLRDFSAMFPEFGPIKLKSAWAGMIDTMPDIVPVVDTVAALPGLTIGTGMSGHGFGIGPGMGRVLARLATGEGVGHDLSRFRLARFTDGSPMILGPNV</sequence>
<evidence type="ECO:0000256" key="1">
    <source>
        <dbReference type="ARBA" id="ARBA00009410"/>
    </source>
</evidence>
<dbReference type="Gene3D" id="3.30.9.10">
    <property type="entry name" value="D-Amino Acid Oxidase, subunit A, domain 2"/>
    <property type="match status" value="1"/>
</dbReference>
<evidence type="ECO:0000313" key="3">
    <source>
        <dbReference type="EMBL" id="KKN86319.1"/>
    </source>
</evidence>
<dbReference type="InterPro" id="IPR036188">
    <property type="entry name" value="FAD/NAD-bd_sf"/>
</dbReference>
<dbReference type="InterPro" id="IPR006076">
    <property type="entry name" value="FAD-dep_OxRdtase"/>
</dbReference>
<feature type="domain" description="FAD dependent oxidoreductase" evidence="2">
    <location>
        <begin position="23"/>
        <end position="418"/>
    </location>
</feature>
<dbReference type="Pfam" id="PF01266">
    <property type="entry name" value="DAO"/>
    <property type="match status" value="1"/>
</dbReference>
<dbReference type="PANTHER" id="PTHR13847">
    <property type="entry name" value="SARCOSINE DEHYDROGENASE-RELATED"/>
    <property type="match status" value="1"/>
</dbReference>
<dbReference type="EMBL" id="LAZR01000149">
    <property type="protein sequence ID" value="KKN86319.1"/>
    <property type="molecule type" value="Genomic_DNA"/>
</dbReference>
<organism evidence="3">
    <name type="scientific">marine sediment metagenome</name>
    <dbReference type="NCBI Taxonomy" id="412755"/>
    <lineage>
        <taxon>unclassified sequences</taxon>
        <taxon>metagenomes</taxon>
        <taxon>ecological metagenomes</taxon>
    </lineage>
</organism>
<accession>A0A0F9U410</accession>
<dbReference type="SUPFAM" id="SSF51905">
    <property type="entry name" value="FAD/NAD(P)-binding domain"/>
    <property type="match status" value="1"/>
</dbReference>
<reference evidence="3" key="1">
    <citation type="journal article" date="2015" name="Nature">
        <title>Complex archaea that bridge the gap between prokaryotes and eukaryotes.</title>
        <authorList>
            <person name="Spang A."/>
            <person name="Saw J.H."/>
            <person name="Jorgensen S.L."/>
            <person name="Zaremba-Niedzwiedzka K."/>
            <person name="Martijn J."/>
            <person name="Lind A.E."/>
            <person name="van Eijk R."/>
            <person name="Schleper C."/>
            <person name="Guy L."/>
            <person name="Ettema T.J."/>
        </authorList>
    </citation>
    <scope>NUCLEOTIDE SEQUENCE</scope>
</reference>
<dbReference type="GO" id="GO:0008718">
    <property type="term" value="F:D-amino-acid dehydrogenase activity"/>
    <property type="evidence" value="ECO:0007669"/>
    <property type="project" value="TreeGrafter"/>
</dbReference>
<name>A0A0F9U410_9ZZZZ</name>
<dbReference type="Gene3D" id="3.50.50.60">
    <property type="entry name" value="FAD/NAD(P)-binding domain"/>
    <property type="match status" value="2"/>
</dbReference>
<dbReference type="PANTHER" id="PTHR13847:SF280">
    <property type="entry name" value="D-AMINO ACID DEHYDROGENASE"/>
    <property type="match status" value="1"/>
</dbReference>